<evidence type="ECO:0000256" key="2">
    <source>
        <dbReference type="ARBA" id="ARBA00022692"/>
    </source>
</evidence>
<keyword evidence="2 5" id="KW-0812">Transmembrane</keyword>
<dbReference type="PANTHER" id="PTHR21041">
    <property type="entry name" value="DENDRITIC CELL-SPECIFIC TRANSMEMBRANE PROTEIN"/>
    <property type="match status" value="1"/>
</dbReference>
<protein>
    <recommendedName>
        <fullName evidence="6">Dendritic cell-specific transmembrane protein-like domain-containing protein</fullName>
    </recommendedName>
</protein>
<dbReference type="InterPro" id="IPR051856">
    <property type="entry name" value="CSR-E3_Ligase_Protein"/>
</dbReference>
<keyword evidence="4 5" id="KW-0472">Membrane</keyword>
<organism evidence="7 8">
    <name type="scientific">Hippocampus comes</name>
    <name type="common">Tiger tail seahorse</name>
    <dbReference type="NCBI Taxonomy" id="109280"/>
    <lineage>
        <taxon>Eukaryota</taxon>
        <taxon>Metazoa</taxon>
        <taxon>Chordata</taxon>
        <taxon>Craniata</taxon>
        <taxon>Vertebrata</taxon>
        <taxon>Euteleostomi</taxon>
        <taxon>Actinopterygii</taxon>
        <taxon>Neopterygii</taxon>
        <taxon>Teleostei</taxon>
        <taxon>Neoteleostei</taxon>
        <taxon>Acanthomorphata</taxon>
        <taxon>Syngnathiaria</taxon>
        <taxon>Syngnathiformes</taxon>
        <taxon>Syngnathoidei</taxon>
        <taxon>Syngnathidae</taxon>
        <taxon>Hippocampus</taxon>
    </lineage>
</organism>
<dbReference type="InterPro" id="IPR012858">
    <property type="entry name" value="DC_STAMP-like"/>
</dbReference>
<proteinExistence type="predicted"/>
<evidence type="ECO:0000313" key="7">
    <source>
        <dbReference type="Ensembl" id="ENSHCOP00000022841.1"/>
    </source>
</evidence>
<name>A0A3Q3DX64_HIPCM</name>
<comment type="subcellular location">
    <subcellularLocation>
        <location evidence="1">Membrane</location>
        <topology evidence="1">Multi-pass membrane protein</topology>
    </subcellularLocation>
</comment>
<feature type="transmembrane region" description="Helical" evidence="5">
    <location>
        <begin position="12"/>
        <end position="33"/>
    </location>
</feature>
<dbReference type="GO" id="GO:0016020">
    <property type="term" value="C:membrane"/>
    <property type="evidence" value="ECO:0007669"/>
    <property type="project" value="UniProtKB-SubCell"/>
</dbReference>
<reference evidence="7" key="1">
    <citation type="submission" date="2025-08" db="UniProtKB">
        <authorList>
            <consortium name="Ensembl"/>
        </authorList>
    </citation>
    <scope>IDENTIFICATION</scope>
</reference>
<evidence type="ECO:0000256" key="1">
    <source>
        <dbReference type="ARBA" id="ARBA00004141"/>
    </source>
</evidence>
<dbReference type="STRING" id="109280.ENSHCOP00000022841"/>
<keyword evidence="3 5" id="KW-1133">Transmembrane helix</keyword>
<dbReference type="GeneTree" id="ENSGT00940000153269"/>
<feature type="domain" description="Dendritic cell-specific transmembrane protein-like" evidence="6">
    <location>
        <begin position="14"/>
        <end position="152"/>
    </location>
</feature>
<keyword evidence="8" id="KW-1185">Reference proteome</keyword>
<sequence length="227" mass="25653">HMPACIIHCVRVQLSSVIQVLSVLLLALVLLTVDVSVFRVLDVVSKHTHTTFNVTSKTSVDIKVGGTSMMARLLRRTFSAFNTSSRVRIVSDNQRCVTTPSSLAASAYISVACCLLLAALFSCLQVYANRLRRVIAAFYHPRREKTRILFLYNLSLHRRMLYRPTCNQQARTNVRKGTQNSARRNRLLTKGCSIVCVCVCVCPQVMEYLSRLCRRRREASRSEVQSV</sequence>
<dbReference type="Pfam" id="PF07782">
    <property type="entry name" value="DC_STAMP"/>
    <property type="match status" value="1"/>
</dbReference>
<evidence type="ECO:0000259" key="6">
    <source>
        <dbReference type="Pfam" id="PF07782"/>
    </source>
</evidence>
<accession>A0A3Q3DX64</accession>
<dbReference type="Ensembl" id="ENSHCOT00000000042.1">
    <property type="protein sequence ID" value="ENSHCOP00000022841.1"/>
    <property type="gene ID" value="ENSHCOG00000010867.1"/>
</dbReference>
<evidence type="ECO:0000256" key="3">
    <source>
        <dbReference type="ARBA" id="ARBA00022989"/>
    </source>
</evidence>
<evidence type="ECO:0000256" key="5">
    <source>
        <dbReference type="SAM" id="Phobius"/>
    </source>
</evidence>
<dbReference type="AlphaFoldDB" id="A0A3Q3DX64"/>
<feature type="transmembrane region" description="Helical" evidence="5">
    <location>
        <begin position="107"/>
        <end position="128"/>
    </location>
</feature>
<dbReference type="Proteomes" id="UP000264820">
    <property type="component" value="Unplaced"/>
</dbReference>
<reference evidence="7" key="2">
    <citation type="submission" date="2025-09" db="UniProtKB">
        <authorList>
            <consortium name="Ensembl"/>
        </authorList>
    </citation>
    <scope>IDENTIFICATION</scope>
</reference>
<evidence type="ECO:0000256" key="4">
    <source>
        <dbReference type="ARBA" id="ARBA00023136"/>
    </source>
</evidence>
<dbReference type="PANTHER" id="PTHR21041:SF17">
    <property type="entry name" value="E3 UBIQUITIN-PROTEIN LIGASE DCST1"/>
    <property type="match status" value="1"/>
</dbReference>
<evidence type="ECO:0000313" key="8">
    <source>
        <dbReference type="Proteomes" id="UP000264820"/>
    </source>
</evidence>